<comment type="subunit">
    <text evidence="6">RNAP is composed of a core of 2 alpha, a beta and a beta' subunits. The core is associated with a delta subunit and one of several sigma factors.</text>
</comment>
<dbReference type="GO" id="GO:0003899">
    <property type="term" value="F:DNA-directed RNA polymerase activity"/>
    <property type="evidence" value="ECO:0007669"/>
    <property type="project" value="UniProtKB-EC"/>
</dbReference>
<evidence type="ECO:0000256" key="1">
    <source>
        <dbReference type="ARBA" id="ARBA00009828"/>
    </source>
</evidence>
<feature type="compositionally biased region" description="Acidic residues" evidence="7">
    <location>
        <begin position="107"/>
        <end position="187"/>
    </location>
</feature>
<sequence length="187" mass="22085">MSLKQLTDEQIKEMAMVEVAYELFEDSKKPYIFSELVEEIKGLLGLTKQQVEDKIAQFYTDINIDGRFICVGENMWGLRTWYPYEQIEEEIVPVAKPKKKKAKKTDDEEDLDDVYDELEEDLDYDDLDDFDDTDDDEDEDFDDLDDADDDDDEDLDDEDLIDDDDEDYDLDDEDDEDEDDDLDDDEK</sequence>
<dbReference type="Gene3D" id="1.10.10.1250">
    <property type="entry name" value="RNA polymerase, subunit delta, N-terminal domain"/>
    <property type="match status" value="1"/>
</dbReference>
<evidence type="ECO:0000313" key="9">
    <source>
        <dbReference type="EMBL" id="MCV9885783.1"/>
    </source>
</evidence>
<dbReference type="HAMAP" id="MF_00357">
    <property type="entry name" value="RNApol_bact_RpoE"/>
    <property type="match status" value="1"/>
</dbReference>
<dbReference type="Pfam" id="PF05066">
    <property type="entry name" value="HARE-HTH"/>
    <property type="match status" value="1"/>
</dbReference>
<dbReference type="InterPro" id="IPR029757">
    <property type="entry name" value="RpoE"/>
</dbReference>
<name>A0ABT3DFE3_9BACI</name>
<comment type="caution">
    <text evidence="9">The sequence shown here is derived from an EMBL/GenBank/DDBJ whole genome shotgun (WGS) entry which is preliminary data.</text>
</comment>
<dbReference type="Proteomes" id="UP001526147">
    <property type="component" value="Unassembled WGS sequence"/>
</dbReference>
<protein>
    <recommendedName>
        <fullName evidence="6">Probable DNA-directed RNA polymerase subunit delta</fullName>
    </recommendedName>
    <alternativeName>
        <fullName evidence="6">RNAP delta factor</fullName>
    </alternativeName>
</protein>
<keyword evidence="10" id="KW-1185">Reference proteome</keyword>
<evidence type="ECO:0000256" key="2">
    <source>
        <dbReference type="ARBA" id="ARBA00022478"/>
    </source>
</evidence>
<reference evidence="9 10" key="1">
    <citation type="submission" date="2022-10" db="EMBL/GenBank/DDBJ databases">
        <title>Draft genome assembly of moderately radiation resistant bacterium Metabacillus halosaccharovorans.</title>
        <authorList>
            <person name="Pal S."/>
            <person name="Gopinathan A."/>
        </authorList>
    </citation>
    <scope>NUCLEOTIDE SEQUENCE [LARGE SCALE GENOMIC DNA]</scope>
    <source>
        <strain evidence="9 10">VITHBRA001</strain>
    </source>
</reference>
<keyword evidence="5 6" id="KW-0804">Transcription</keyword>
<dbReference type="GO" id="GO:0000428">
    <property type="term" value="C:DNA-directed RNA polymerase complex"/>
    <property type="evidence" value="ECO:0007669"/>
    <property type="project" value="UniProtKB-KW"/>
</dbReference>
<dbReference type="InterPro" id="IPR038087">
    <property type="entry name" value="RNAP_delta_N_dom_sf"/>
</dbReference>
<evidence type="ECO:0000256" key="5">
    <source>
        <dbReference type="ARBA" id="ARBA00023163"/>
    </source>
</evidence>
<accession>A0ABT3DFE3</accession>
<comment type="similarity">
    <text evidence="1 6">Belongs to the RpoE family.</text>
</comment>
<evidence type="ECO:0000256" key="3">
    <source>
        <dbReference type="ARBA" id="ARBA00022679"/>
    </source>
</evidence>
<dbReference type="RefSeq" id="WP_078432027.1">
    <property type="nucleotide sequence ID" value="NZ_JAOYEY010000033.1"/>
</dbReference>
<evidence type="ECO:0000256" key="4">
    <source>
        <dbReference type="ARBA" id="ARBA00022695"/>
    </source>
</evidence>
<keyword evidence="3 6" id="KW-0808">Transferase</keyword>
<evidence type="ECO:0000313" key="10">
    <source>
        <dbReference type="Proteomes" id="UP001526147"/>
    </source>
</evidence>
<keyword evidence="4 6" id="KW-0548">Nucleotidyltransferase</keyword>
<evidence type="ECO:0000256" key="6">
    <source>
        <dbReference type="HAMAP-Rule" id="MF_00357"/>
    </source>
</evidence>
<evidence type="ECO:0000256" key="7">
    <source>
        <dbReference type="SAM" id="MobiDB-lite"/>
    </source>
</evidence>
<feature type="region of interest" description="Disordered" evidence="7">
    <location>
        <begin position="95"/>
        <end position="187"/>
    </location>
</feature>
<organism evidence="9 10">
    <name type="scientific">Metabacillus halosaccharovorans</name>
    <dbReference type="NCBI Taxonomy" id="930124"/>
    <lineage>
        <taxon>Bacteria</taxon>
        <taxon>Bacillati</taxon>
        <taxon>Bacillota</taxon>
        <taxon>Bacilli</taxon>
        <taxon>Bacillales</taxon>
        <taxon>Bacillaceae</taxon>
        <taxon>Metabacillus</taxon>
    </lineage>
</organism>
<feature type="domain" description="HTH HARE-type" evidence="8">
    <location>
        <begin position="14"/>
        <end position="81"/>
    </location>
</feature>
<dbReference type="InterPro" id="IPR007759">
    <property type="entry name" value="Asxl_HARE-HTH"/>
</dbReference>
<keyword evidence="2 6" id="KW-0240">DNA-directed RNA polymerase</keyword>
<proteinExistence type="inferred from homology"/>
<dbReference type="EMBL" id="JAOYEY010000033">
    <property type="protein sequence ID" value="MCV9885783.1"/>
    <property type="molecule type" value="Genomic_DNA"/>
</dbReference>
<evidence type="ECO:0000259" key="8">
    <source>
        <dbReference type="PROSITE" id="PS51913"/>
    </source>
</evidence>
<gene>
    <name evidence="6 9" type="primary">rpoE</name>
    <name evidence="9" type="ORF">OIH86_08955</name>
</gene>
<comment type="function">
    <text evidence="6">Participates in both the initiation and recycling phases of transcription. In the presence of the delta subunit, RNAP displays an increased specificity of transcription, a decreased affinity for nucleic acids, and an increased efficiency of RNA synthesis because of enhanced recycling.</text>
</comment>
<dbReference type="NCBIfam" id="TIGR04567">
    <property type="entry name" value="RNAP_delt_lowGC"/>
    <property type="match status" value="1"/>
</dbReference>
<dbReference type="PROSITE" id="PS51913">
    <property type="entry name" value="HTH_HARE"/>
    <property type="match status" value="1"/>
</dbReference>